<evidence type="ECO:0000313" key="3">
    <source>
        <dbReference type="Proteomes" id="UP000321749"/>
    </source>
</evidence>
<name>A0AA87RBB6_9MICO</name>
<keyword evidence="3" id="KW-1185">Reference proteome</keyword>
<feature type="region of interest" description="Disordered" evidence="1">
    <location>
        <begin position="218"/>
        <end position="240"/>
    </location>
</feature>
<gene>
    <name evidence="2" type="ORF">ABA31_12760</name>
</gene>
<sequence length="240" mass="24318">MSTRVPARLERRAGQDRTATVEALRARLRGMQQGAPQHAAPRLEESAPAGLEEVVRRLRSGAAHSIESRGLALVCMGAAMPPGAWGAIVGMPDLGIEAARDLGVPIERVALVPHPGRSWLDVVASLAEAMPVVLAASPGPVTPTDAARLAARLRQASSTLLVAGAWPNAATVVRSVRAEWQGLADGDGRLAAGSLLVEAASGGAPSIARIPIGGDGAAAEAGADAGADEHGGQLLHQPAA</sequence>
<reference evidence="2 3" key="1">
    <citation type="submission" date="2019-07" db="EMBL/GenBank/DDBJ databases">
        <title>Whole genome shotgun sequence of Agrococcus baldri NBRC 103055.</title>
        <authorList>
            <person name="Hosoyama A."/>
            <person name="Uohara A."/>
            <person name="Ohji S."/>
            <person name="Ichikawa N."/>
        </authorList>
    </citation>
    <scope>NUCLEOTIDE SEQUENCE [LARGE SCALE GENOMIC DNA]</scope>
    <source>
        <strain evidence="2 3">NBRC 103055</strain>
    </source>
</reference>
<dbReference type="RefSeq" id="WP_146793740.1">
    <property type="nucleotide sequence ID" value="NZ_BJUU01000005.1"/>
</dbReference>
<comment type="caution">
    <text evidence="2">The sequence shown here is derived from an EMBL/GenBank/DDBJ whole genome shotgun (WGS) entry which is preliminary data.</text>
</comment>
<dbReference type="AlphaFoldDB" id="A0AA87RBB6"/>
<evidence type="ECO:0000256" key="1">
    <source>
        <dbReference type="SAM" id="MobiDB-lite"/>
    </source>
</evidence>
<dbReference type="EMBL" id="BJUU01000005">
    <property type="protein sequence ID" value="GEK79925.1"/>
    <property type="molecule type" value="Genomic_DNA"/>
</dbReference>
<dbReference type="Proteomes" id="UP000321749">
    <property type="component" value="Unassembled WGS sequence"/>
</dbReference>
<accession>A0AA87RBB6</accession>
<organism evidence="2 3">
    <name type="scientific">Agrococcus baldri</name>
    <dbReference type="NCBI Taxonomy" id="153730"/>
    <lineage>
        <taxon>Bacteria</taxon>
        <taxon>Bacillati</taxon>
        <taxon>Actinomycetota</taxon>
        <taxon>Actinomycetes</taxon>
        <taxon>Micrococcales</taxon>
        <taxon>Microbacteriaceae</taxon>
        <taxon>Agrococcus</taxon>
    </lineage>
</organism>
<proteinExistence type="predicted"/>
<protein>
    <submittedName>
        <fullName evidence="2">Uncharacterized protein</fullName>
    </submittedName>
</protein>
<evidence type="ECO:0000313" key="2">
    <source>
        <dbReference type="EMBL" id="GEK79925.1"/>
    </source>
</evidence>